<evidence type="ECO:0000256" key="1">
    <source>
        <dbReference type="SAM" id="Coils"/>
    </source>
</evidence>
<dbReference type="Proteomes" id="UP001146120">
    <property type="component" value="Unassembled WGS sequence"/>
</dbReference>
<accession>A0AAV2YG84</accession>
<keyword evidence="3" id="KW-1185">Reference proteome</keyword>
<dbReference type="AlphaFoldDB" id="A0AAV2YG84"/>
<reference evidence="2" key="1">
    <citation type="submission" date="2022-11" db="EMBL/GenBank/DDBJ databases">
        <authorList>
            <person name="Morgan W.R."/>
            <person name="Tartar A."/>
        </authorList>
    </citation>
    <scope>NUCLEOTIDE SEQUENCE</scope>
    <source>
        <strain evidence="2">ARSEF 373</strain>
    </source>
</reference>
<protein>
    <submittedName>
        <fullName evidence="2">Uncharacterized protein</fullName>
    </submittedName>
</protein>
<feature type="coiled-coil region" evidence="1">
    <location>
        <begin position="12"/>
        <end position="75"/>
    </location>
</feature>
<sequence length="99" mass="11866">MMNLNCVSARARHQAETDLEECSRKIEDVVRTIEKKESKTEEMERHIREARSHRMNELEQHLRWLEARKARLVDELKAVDSKLSERNLLLQERQQQATK</sequence>
<reference evidence="2" key="2">
    <citation type="journal article" date="2023" name="Microbiol Resour">
        <title>Decontamination and Annotation of the Draft Genome Sequence of the Oomycete Lagenidium giganteum ARSEF 373.</title>
        <authorList>
            <person name="Morgan W.R."/>
            <person name="Tartar A."/>
        </authorList>
    </citation>
    <scope>NUCLEOTIDE SEQUENCE</scope>
    <source>
        <strain evidence="2">ARSEF 373</strain>
    </source>
</reference>
<name>A0AAV2YG84_9STRA</name>
<organism evidence="2 3">
    <name type="scientific">Lagenidium giganteum</name>
    <dbReference type="NCBI Taxonomy" id="4803"/>
    <lineage>
        <taxon>Eukaryota</taxon>
        <taxon>Sar</taxon>
        <taxon>Stramenopiles</taxon>
        <taxon>Oomycota</taxon>
        <taxon>Peronosporomycetes</taxon>
        <taxon>Pythiales</taxon>
        <taxon>Pythiaceae</taxon>
    </lineage>
</organism>
<proteinExistence type="predicted"/>
<keyword evidence="1" id="KW-0175">Coiled coil</keyword>
<evidence type="ECO:0000313" key="2">
    <source>
        <dbReference type="EMBL" id="DAZ93026.1"/>
    </source>
</evidence>
<comment type="caution">
    <text evidence="2">The sequence shown here is derived from an EMBL/GenBank/DDBJ whole genome shotgun (WGS) entry which is preliminary data.</text>
</comment>
<dbReference type="EMBL" id="DAKRPA010000352">
    <property type="protein sequence ID" value="DAZ93026.1"/>
    <property type="molecule type" value="Genomic_DNA"/>
</dbReference>
<gene>
    <name evidence="2" type="ORF">N0F65_012984</name>
</gene>
<evidence type="ECO:0000313" key="3">
    <source>
        <dbReference type="Proteomes" id="UP001146120"/>
    </source>
</evidence>